<dbReference type="KEGG" id="tbi:Tbis_0545"/>
<dbReference type="InterPro" id="IPR007197">
    <property type="entry name" value="rSAM"/>
</dbReference>
<dbReference type="Proteomes" id="UP000006640">
    <property type="component" value="Chromosome"/>
</dbReference>
<dbReference type="SFLD" id="SFLDG01082">
    <property type="entry name" value="B12-binding_domain_containing"/>
    <property type="match status" value="1"/>
</dbReference>
<dbReference type="InterPro" id="IPR006638">
    <property type="entry name" value="Elp3/MiaA/NifB-like_rSAM"/>
</dbReference>
<protein>
    <recommendedName>
        <fullName evidence="1">Heme chaperone HemW</fullName>
    </recommendedName>
</protein>
<dbReference type="GO" id="GO:0016491">
    <property type="term" value="F:oxidoreductase activity"/>
    <property type="evidence" value="ECO:0007669"/>
    <property type="project" value="UniProtKB-KW"/>
</dbReference>
<dbReference type="Pfam" id="PF04055">
    <property type="entry name" value="Radical_SAM"/>
    <property type="match status" value="1"/>
</dbReference>
<reference evidence="3 4" key="1">
    <citation type="submission" date="2010-01" db="EMBL/GenBank/DDBJ databases">
        <title>The complete genome of Thermobispora bispora DSM 43833.</title>
        <authorList>
            <consortium name="US DOE Joint Genome Institute (JGI-PGF)"/>
            <person name="Lucas S."/>
            <person name="Copeland A."/>
            <person name="Lapidus A."/>
            <person name="Glavina del Rio T."/>
            <person name="Dalin E."/>
            <person name="Tice H."/>
            <person name="Bruce D."/>
            <person name="Goodwin L."/>
            <person name="Pitluck S."/>
            <person name="Kyrpides N."/>
            <person name="Mavromatis K."/>
            <person name="Ivanova N."/>
            <person name="Mikhailova N."/>
            <person name="Chertkov O."/>
            <person name="Brettin T."/>
            <person name="Detter J.C."/>
            <person name="Han C."/>
            <person name="Larimer F."/>
            <person name="Land M."/>
            <person name="Hauser L."/>
            <person name="Markowitz V."/>
            <person name="Cheng J.-F."/>
            <person name="Hugenholtz P."/>
            <person name="Woyke T."/>
            <person name="Wu D."/>
            <person name="Jando M."/>
            <person name="Schneider S."/>
            <person name="Klenk H.-P."/>
            <person name="Eisen J.A."/>
        </authorList>
    </citation>
    <scope>NUCLEOTIDE SEQUENCE [LARGE SCALE GENOMIC DNA]</scope>
    <source>
        <strain evidence="4">ATCC 19993 / DSM 43833 / CBS 139.67 / JCM 10125 / KCTC 9307 / NBRC 14880 / R51</strain>
    </source>
</reference>
<dbReference type="SFLD" id="SFLDG01065">
    <property type="entry name" value="anaerobic_coproporphyrinogen-I"/>
    <property type="match status" value="1"/>
</dbReference>
<dbReference type="PANTHER" id="PTHR13932">
    <property type="entry name" value="COPROPORPHYRINIGEN III OXIDASE"/>
    <property type="match status" value="1"/>
</dbReference>
<keyword evidence="3" id="KW-0560">Oxidoreductase</keyword>
<dbReference type="SMR" id="D6Y4Z7"/>
<proteinExistence type="predicted"/>
<dbReference type="EMBL" id="CP001874">
    <property type="protein sequence ID" value="ADG87272.1"/>
    <property type="molecule type" value="Genomic_DNA"/>
</dbReference>
<dbReference type="GO" id="GO:0006779">
    <property type="term" value="P:porphyrin-containing compound biosynthetic process"/>
    <property type="evidence" value="ECO:0007669"/>
    <property type="project" value="TreeGrafter"/>
</dbReference>
<keyword evidence="4" id="KW-1185">Reference proteome</keyword>
<dbReference type="HOGENOM" id="CLU_027579_1_1_11"/>
<organism evidence="3 4">
    <name type="scientific">Thermobispora bispora (strain ATCC 19993 / DSM 43833 / CBS 139.67 / JCM 10125 / KCTC 9307 / NBRC 14880 / R51)</name>
    <dbReference type="NCBI Taxonomy" id="469371"/>
    <lineage>
        <taxon>Bacteria</taxon>
        <taxon>Bacillati</taxon>
        <taxon>Actinomycetota</taxon>
        <taxon>Actinomycetes</taxon>
        <taxon>Streptosporangiales</taxon>
        <taxon>Streptosporangiaceae</taxon>
        <taxon>Thermobispora</taxon>
    </lineage>
</organism>
<dbReference type="SMART" id="SM00729">
    <property type="entry name" value="Elp3"/>
    <property type="match status" value="1"/>
</dbReference>
<evidence type="ECO:0000313" key="4">
    <source>
        <dbReference type="Proteomes" id="UP000006640"/>
    </source>
</evidence>
<dbReference type="SUPFAM" id="SSF102114">
    <property type="entry name" value="Radical SAM enzymes"/>
    <property type="match status" value="1"/>
</dbReference>
<feature type="domain" description="Radical SAM core" evidence="2">
    <location>
        <begin position="1"/>
        <end position="242"/>
    </location>
</feature>
<name>D6Y4Z7_THEBD</name>
<evidence type="ECO:0000256" key="1">
    <source>
        <dbReference type="ARBA" id="ARBA00017228"/>
    </source>
</evidence>
<dbReference type="AlphaFoldDB" id="D6Y4Z7"/>
<dbReference type="InterPro" id="IPR058240">
    <property type="entry name" value="rSAM_sf"/>
</dbReference>
<evidence type="ECO:0000313" key="3">
    <source>
        <dbReference type="EMBL" id="ADG87272.1"/>
    </source>
</evidence>
<dbReference type="Gene3D" id="3.30.750.200">
    <property type="match status" value="1"/>
</dbReference>
<gene>
    <name evidence="3" type="ordered locus">Tbis_0545</name>
</gene>
<dbReference type="OrthoDB" id="9808022at2"/>
<dbReference type="PROSITE" id="PS51918">
    <property type="entry name" value="RADICAL_SAM"/>
    <property type="match status" value="1"/>
</dbReference>
<dbReference type="CDD" id="cd01335">
    <property type="entry name" value="Radical_SAM"/>
    <property type="match status" value="1"/>
</dbReference>
<dbReference type="GO" id="GO:0051539">
    <property type="term" value="F:4 iron, 4 sulfur cluster binding"/>
    <property type="evidence" value="ECO:0007669"/>
    <property type="project" value="TreeGrafter"/>
</dbReference>
<dbReference type="RefSeq" id="WP_013130805.1">
    <property type="nucleotide sequence ID" value="NC_014165.1"/>
</dbReference>
<dbReference type="InterPro" id="IPR034505">
    <property type="entry name" value="Coproporphyrinogen-III_oxidase"/>
</dbReference>
<evidence type="ECO:0000259" key="2">
    <source>
        <dbReference type="PROSITE" id="PS51918"/>
    </source>
</evidence>
<dbReference type="PANTHER" id="PTHR13932:SF5">
    <property type="entry name" value="RADICAL S-ADENOSYL METHIONINE DOMAIN-CONTAINING PROTEIN 1, MITOCHONDRIAL"/>
    <property type="match status" value="1"/>
</dbReference>
<dbReference type="SFLD" id="SFLDG01122">
    <property type="entry name" value="methyltransferase_(class_C)"/>
    <property type="match status" value="1"/>
</dbReference>
<accession>D6Y4Z7</accession>
<dbReference type="eggNOG" id="COG0635">
    <property type="taxonomic scope" value="Bacteria"/>
</dbReference>
<dbReference type="STRING" id="469371.Tbis_0545"/>
<sequence length="404" mass="45659">MTRPLLLYVNIPFCNSKCHFCDWVVQIPVRDLRLDQQAPGRIAYLDAVRAQIRGQAPVLREHYQPAIIYWGGGTASILGESEIESLYTCLRSEFDLSHVRETTIEGSPESLTPQKLRRLRELGFDRISIGVQSFDDQRLRRLGRAHSAEQAVEVVKNAHAAGFRNINIDLIVGFPGQTDAEVAESVRTALTLPINHFSIYPYRASPGTILRKQVERGGHLDLNRQLAAYYITRDLLEEAGFPEYAMSYFGAPRCEADQAYYRLTMDWIGFGSGANSLLGHRYLAFRKGRLHAYNQNPLRFDVNAPASSPQLTLHWLSQALTTVEGMDARVYQERTGTPLRVACEEPEVQAYLRRMSEHGRLIIDRNGIRIHREDIARVIIALNWIDTPGGDQKVTRLTPVSATS</sequence>
<dbReference type="GO" id="GO:0005737">
    <property type="term" value="C:cytoplasm"/>
    <property type="evidence" value="ECO:0007669"/>
    <property type="project" value="TreeGrafter"/>
</dbReference>
<dbReference type="SFLD" id="SFLDS00029">
    <property type="entry name" value="Radical_SAM"/>
    <property type="match status" value="1"/>
</dbReference>